<proteinExistence type="predicted"/>
<name>A0A832DGX9_9BACT</name>
<dbReference type="InterPro" id="IPR036736">
    <property type="entry name" value="ACP-like_sf"/>
</dbReference>
<evidence type="ECO:0000256" key="1">
    <source>
        <dbReference type="ARBA" id="ARBA00024484"/>
    </source>
</evidence>
<dbReference type="SUPFAM" id="SSF47336">
    <property type="entry name" value="ACP-like"/>
    <property type="match status" value="1"/>
</dbReference>
<reference evidence="3" key="1">
    <citation type="journal article" date="2020" name="mSystems">
        <title>Genome- and Community-Level Interaction Insights into Carbon Utilization and Element Cycling Functions of Hydrothermarchaeota in Hydrothermal Sediment.</title>
        <authorList>
            <person name="Zhou Z."/>
            <person name="Liu Y."/>
            <person name="Xu W."/>
            <person name="Pan J."/>
            <person name="Luo Z.H."/>
            <person name="Li M."/>
        </authorList>
    </citation>
    <scope>NUCLEOTIDE SEQUENCE [LARGE SCALE GENOMIC DNA]</scope>
    <source>
        <strain evidence="3">SpSt-500</strain>
    </source>
</reference>
<dbReference type="EMBL" id="DSVI01000008">
    <property type="protein sequence ID" value="HGT47923.1"/>
    <property type="molecule type" value="Genomic_DNA"/>
</dbReference>
<sequence>MFLSDHNKTAMILKDQKLSYKQLLGNVASFSNLINDRATKVAIFFENRFEWVYAFYSAWLKNATVVPIDFMSSAEDVNFILNDCKPEIIIFSNQTAEVCNKACNGLSYQIDKLNVDDILLIEFSGEVVFPKPDINKTAVIIYTSGTTGSPKGVMLSFDNLLVNIEAVTEDVVVYEPSDRVLVLLPLHHIFPLVGTVVAPLKIGATIVFSPSMAADDLMATLQNHQITMIISVPRFYSIIRKGIKEKIEKNKIAKLLFRIAEKKNSLTFSRKVFKSVHKKFGGKIKYMVSGGAALDIEVAKDLRTLGFEVLEGYGMTECAPMITFTKPGKVVIGSAGQPLKTNEVRIVDGEIVNRGRNVMQGYYNRPEETKAIIKDGWLYTGDLGYLDEENRLFITGRKKEIIILSNGKNINPEEIETKLAKMSDVISEVGVFEKSDMLHALFYCDEVKLKQQGIDNVEEYLKWNVIDKYNQEVTPYKKVMKFSVVREPLPRTRLGKLKRFLLPQLEIKDQSKQEKIPEPVFQEYILIKDFIRQQKEITVHPIDHLEIDLGLDSLDKVNLQVFLEQTFGVKMNEQEIMSFQNVLKLAESIQERKTKLAVEAIDWGKILREEFDVKLPESWFTHNLIKHAAKIFLKFYFRLNSEGLENLPNGPFILAPNHQSFLDGLFVAVFLKNKIMKRTYFYAKEKHVKNKVLKFIADKSNVIVMDLSDLKTSLQKLAEVLKNGRNLIIFPEGTRSFNGELGDFKKTFAILSRELNVPVVPVAIEGANKALPRGKIIPRPFKKVRVKFLKPIMPSTHTYESLRDAVFEKVASNLNISKPHTRNT</sequence>
<dbReference type="InterPro" id="IPR002123">
    <property type="entry name" value="Plipid/glycerol_acylTrfase"/>
</dbReference>
<dbReference type="GO" id="GO:0016746">
    <property type="term" value="F:acyltransferase activity"/>
    <property type="evidence" value="ECO:0007669"/>
    <property type="project" value="InterPro"/>
</dbReference>
<dbReference type="PANTHER" id="PTHR43272:SF52">
    <property type="entry name" value="AMP-DEPENDENT SYNTHETASE_LIGASE DOMAIN-CONTAINING PROTEIN"/>
    <property type="match status" value="1"/>
</dbReference>
<dbReference type="AlphaFoldDB" id="A0A832DGX9"/>
<dbReference type="GO" id="GO:0004467">
    <property type="term" value="F:long-chain fatty acid-CoA ligase activity"/>
    <property type="evidence" value="ECO:0007669"/>
    <property type="project" value="UniProtKB-EC"/>
</dbReference>
<evidence type="ECO:0000313" key="3">
    <source>
        <dbReference type="EMBL" id="HGT47923.1"/>
    </source>
</evidence>
<dbReference type="InterPro" id="IPR000873">
    <property type="entry name" value="AMP-dep_synth/lig_dom"/>
</dbReference>
<dbReference type="InterPro" id="IPR020845">
    <property type="entry name" value="AMP-binding_CS"/>
</dbReference>
<feature type="domain" description="Carrier" evidence="2">
    <location>
        <begin position="517"/>
        <end position="593"/>
    </location>
</feature>
<dbReference type="Gene3D" id="3.40.50.12780">
    <property type="entry name" value="N-terminal domain of ligase-like"/>
    <property type="match status" value="1"/>
</dbReference>
<dbReference type="Gene3D" id="1.10.1200.10">
    <property type="entry name" value="ACP-like"/>
    <property type="match status" value="1"/>
</dbReference>
<dbReference type="SMART" id="SM00563">
    <property type="entry name" value="PlsC"/>
    <property type="match status" value="1"/>
</dbReference>
<comment type="catalytic activity">
    <reaction evidence="1">
        <text>a long-chain fatty acid + ATP + CoA = a long-chain fatty acyl-CoA + AMP + diphosphate</text>
        <dbReference type="Rhea" id="RHEA:15421"/>
        <dbReference type="ChEBI" id="CHEBI:30616"/>
        <dbReference type="ChEBI" id="CHEBI:33019"/>
        <dbReference type="ChEBI" id="CHEBI:57287"/>
        <dbReference type="ChEBI" id="CHEBI:57560"/>
        <dbReference type="ChEBI" id="CHEBI:83139"/>
        <dbReference type="ChEBI" id="CHEBI:456215"/>
        <dbReference type="EC" id="6.2.1.3"/>
    </reaction>
    <physiologicalReaction direction="left-to-right" evidence="1">
        <dbReference type="Rhea" id="RHEA:15422"/>
    </physiologicalReaction>
</comment>
<dbReference type="InterPro" id="IPR009081">
    <property type="entry name" value="PP-bd_ACP"/>
</dbReference>
<dbReference type="SUPFAM" id="SSF56801">
    <property type="entry name" value="Acetyl-CoA synthetase-like"/>
    <property type="match status" value="1"/>
</dbReference>
<gene>
    <name evidence="3" type="ORF">ENS56_07805</name>
</gene>
<keyword evidence="3" id="KW-0436">Ligase</keyword>
<dbReference type="GO" id="GO:0016020">
    <property type="term" value="C:membrane"/>
    <property type="evidence" value="ECO:0007669"/>
    <property type="project" value="TreeGrafter"/>
</dbReference>
<dbReference type="PROSITE" id="PS50075">
    <property type="entry name" value="CARRIER"/>
    <property type="match status" value="1"/>
</dbReference>
<dbReference type="Pfam" id="PF00501">
    <property type="entry name" value="AMP-binding"/>
    <property type="match status" value="1"/>
</dbReference>
<dbReference type="Gene3D" id="3.30.300.30">
    <property type="match status" value="1"/>
</dbReference>
<dbReference type="PROSITE" id="PS00455">
    <property type="entry name" value="AMP_BINDING"/>
    <property type="match status" value="1"/>
</dbReference>
<evidence type="ECO:0000259" key="2">
    <source>
        <dbReference type="PROSITE" id="PS50075"/>
    </source>
</evidence>
<dbReference type="Pfam" id="PF23562">
    <property type="entry name" value="AMP-binding_C_3"/>
    <property type="match status" value="1"/>
</dbReference>
<accession>A0A832DGX9</accession>
<dbReference type="PANTHER" id="PTHR43272">
    <property type="entry name" value="LONG-CHAIN-FATTY-ACID--COA LIGASE"/>
    <property type="match status" value="1"/>
</dbReference>
<dbReference type="InterPro" id="IPR045851">
    <property type="entry name" value="AMP-bd_C_sf"/>
</dbReference>
<dbReference type="InterPro" id="IPR042099">
    <property type="entry name" value="ANL_N_sf"/>
</dbReference>
<protein>
    <submittedName>
        <fullName evidence="3">Long-chain fatty acid--CoA ligase</fullName>
    </submittedName>
</protein>
<organism evidence="3">
    <name type="scientific">Ignavibacterium album</name>
    <dbReference type="NCBI Taxonomy" id="591197"/>
    <lineage>
        <taxon>Bacteria</taxon>
        <taxon>Pseudomonadati</taxon>
        <taxon>Ignavibacteriota</taxon>
        <taxon>Ignavibacteria</taxon>
        <taxon>Ignavibacteriales</taxon>
        <taxon>Ignavibacteriaceae</taxon>
        <taxon>Ignavibacterium</taxon>
    </lineage>
</organism>
<dbReference type="Pfam" id="PF00550">
    <property type="entry name" value="PP-binding"/>
    <property type="match status" value="1"/>
</dbReference>
<dbReference type="SUPFAM" id="SSF69593">
    <property type="entry name" value="Glycerol-3-phosphate (1)-acyltransferase"/>
    <property type="match status" value="1"/>
</dbReference>
<dbReference type="CDD" id="cd07989">
    <property type="entry name" value="LPLAT_AGPAT-like"/>
    <property type="match status" value="1"/>
</dbReference>
<dbReference type="Pfam" id="PF01553">
    <property type="entry name" value="Acyltransferase"/>
    <property type="match status" value="1"/>
</dbReference>
<comment type="caution">
    <text evidence="3">The sequence shown here is derived from an EMBL/GenBank/DDBJ whole genome shotgun (WGS) entry which is preliminary data.</text>
</comment>